<dbReference type="PANTHER" id="PTHR28037:SF1">
    <property type="entry name" value="ALCOHOL O-ACETYLTRANSFERASE 1-RELATED"/>
    <property type="match status" value="1"/>
</dbReference>
<dbReference type="GO" id="GO:0016746">
    <property type="term" value="F:acyltransferase activity"/>
    <property type="evidence" value="ECO:0007669"/>
    <property type="project" value="UniProtKB-KW"/>
</dbReference>
<dbReference type="HOGENOM" id="CLU_050374_0_0_11"/>
<evidence type="ECO:0000256" key="2">
    <source>
        <dbReference type="ARBA" id="ARBA00000625"/>
    </source>
</evidence>
<keyword evidence="15" id="KW-1185">Reference proteome</keyword>
<dbReference type="Pfam" id="PF16911">
    <property type="entry name" value="PapA_C"/>
    <property type="match status" value="1"/>
</dbReference>
<evidence type="ECO:0000256" key="5">
    <source>
        <dbReference type="ARBA" id="ARBA00012866"/>
    </source>
</evidence>
<dbReference type="Gene3D" id="3.30.559.10">
    <property type="entry name" value="Chloramphenicol acetyltransferase-like domain"/>
    <property type="match status" value="1"/>
</dbReference>
<dbReference type="SUPFAM" id="SSF52777">
    <property type="entry name" value="CoA-dependent acyltransferases"/>
    <property type="match status" value="2"/>
</dbReference>
<dbReference type="Proteomes" id="UP000007842">
    <property type="component" value="Plasmid pSCATT"/>
</dbReference>
<evidence type="ECO:0000256" key="3">
    <source>
        <dbReference type="ARBA" id="ARBA00001907"/>
    </source>
</evidence>
<dbReference type="PATRIC" id="fig|1003195.11.peg.98"/>
<evidence type="ECO:0000256" key="11">
    <source>
        <dbReference type="ARBA" id="ARBA00033407"/>
    </source>
</evidence>
<evidence type="ECO:0000256" key="4">
    <source>
        <dbReference type="ARBA" id="ARBA00006558"/>
    </source>
</evidence>
<reference evidence="15" key="1">
    <citation type="submission" date="2011-12" db="EMBL/GenBank/DDBJ databases">
        <title>Complete genome sequence of Streptomyces cattleya strain DSM 46488.</title>
        <authorList>
            <person name="Ou H.-Y."/>
            <person name="Li P."/>
            <person name="Zhao C."/>
            <person name="O'Hagan D."/>
            <person name="Deng Z."/>
        </authorList>
    </citation>
    <scope>NUCLEOTIDE SEQUENCE [LARGE SCALE GENOMIC DNA]</scope>
    <source>
        <strain evidence="15">ATCC 35852 / DSM 46488 / JCM 4925 / NBRC 14057 / NRRL 8057</strain>
        <plasmid evidence="15">Plasmid pSCATT</plasmid>
    </source>
</reference>
<keyword evidence="8 14" id="KW-0012">Acyltransferase</keyword>
<organism evidence="14 15">
    <name type="scientific">Streptantibioticus cattleyicolor (strain ATCC 35852 / DSM 46488 / JCM 4925 / NBRC 14057 / NRRL 8057)</name>
    <name type="common">Streptomyces cattleya</name>
    <dbReference type="NCBI Taxonomy" id="1003195"/>
    <lineage>
        <taxon>Bacteria</taxon>
        <taxon>Bacillati</taxon>
        <taxon>Actinomycetota</taxon>
        <taxon>Actinomycetes</taxon>
        <taxon>Kitasatosporales</taxon>
        <taxon>Streptomycetaceae</taxon>
        <taxon>Streptantibioticus</taxon>
    </lineage>
</organism>
<feature type="domain" description="Phthiocerol/phthiodiolone dimycocerosyl transferase C-terminal" evidence="13">
    <location>
        <begin position="185"/>
        <end position="375"/>
    </location>
</feature>
<dbReference type="KEGG" id="scy:SCATT_p16390"/>
<evidence type="ECO:0000259" key="13">
    <source>
        <dbReference type="Pfam" id="PF16911"/>
    </source>
</evidence>
<dbReference type="PANTHER" id="PTHR28037">
    <property type="entry name" value="ALCOHOL O-ACETYLTRANSFERASE 1-RELATED"/>
    <property type="match status" value="1"/>
</dbReference>
<dbReference type="OrthoDB" id="3318646at2"/>
<dbReference type="InterPro" id="IPR031641">
    <property type="entry name" value="PapA_C"/>
</dbReference>
<geneLocation type="plasmid" evidence="14 15">
    <name>pSCATT</name>
</geneLocation>
<evidence type="ECO:0000256" key="7">
    <source>
        <dbReference type="ARBA" id="ARBA00022679"/>
    </source>
</evidence>
<accession>G8XHJ5</accession>
<evidence type="ECO:0000256" key="10">
    <source>
        <dbReference type="ARBA" id="ARBA00032317"/>
    </source>
</evidence>
<dbReference type="EC" id="2.3.1.282" evidence="5"/>
<keyword evidence="14" id="KW-0614">Plasmid</keyword>
<evidence type="ECO:0000256" key="12">
    <source>
        <dbReference type="SAM" id="MobiDB-lite"/>
    </source>
</evidence>
<dbReference type="KEGG" id="sct:SCAT_p0106"/>
<evidence type="ECO:0000256" key="8">
    <source>
        <dbReference type="ARBA" id="ARBA00023315"/>
    </source>
</evidence>
<feature type="region of interest" description="Disordered" evidence="12">
    <location>
        <begin position="161"/>
        <end position="189"/>
    </location>
</feature>
<dbReference type="AlphaFoldDB" id="F8JK33"/>
<comment type="catalytic activity">
    <reaction evidence="3">
        <text>2 a mycocerosyl-[mycocerosic acid synthase] + a phthiodiolone = a dimycocerosyl phthiodiolone + 2 holo-[mycocerosic acid synthase].</text>
        <dbReference type="EC" id="2.3.1.282"/>
    </reaction>
</comment>
<dbReference type="EMBL" id="CP003229">
    <property type="protein sequence ID" value="AEW99832.1"/>
    <property type="molecule type" value="Genomic_DNA"/>
</dbReference>
<evidence type="ECO:0000313" key="14">
    <source>
        <dbReference type="EMBL" id="AEW99832.1"/>
    </source>
</evidence>
<gene>
    <name evidence="14" type="ordered locus">SCATT_p16390</name>
</gene>
<dbReference type="InterPro" id="IPR023213">
    <property type="entry name" value="CAT-like_dom_sf"/>
</dbReference>
<dbReference type="InterPro" id="IPR052058">
    <property type="entry name" value="Alcohol_O-acetyltransferase"/>
</dbReference>
<sequence>MLQRYLDAIEERHVNAAPAHAAEYRGTVDEAALRHAFELVCVRHPVLRARVRAGERGHLLYVPPGHWPEVTVLDGDGTTLLRAVHAPWDPARAVSRLILVKGENHGFVALRVDHSVMDGHSFRAMFEQLWNLYGDLLGAADVSVPVGRSLPCPPSELLGERWHGASCAPPPESPDAAPGTSTDGPVRPVQGYIRLSGAQTERLLSVVRRRKTSVHAAVCGAVLATHRAHGAPPEGGGEPMYCLSPVNLRDRVTPPVGVTQTTMFVAVHAARVTVPFDADPLAVAHSVKEQLDTAVARRELLLSLDAGRLLKATGPASLDARLRIAQVSNNGVLHSALRDPRRVEVVRFLMPADVTSSVFPIYSVYTYRGHLSIRYLYPSTLFSRAQADRLSASVTTRLTAM</sequence>
<evidence type="ECO:0000256" key="6">
    <source>
        <dbReference type="ARBA" id="ARBA00013449"/>
    </source>
</evidence>
<name>F8JK33_STREN</name>
<dbReference type="RefSeq" id="WP_014150561.1">
    <property type="nucleotide sequence ID" value="NC_016113.1"/>
</dbReference>
<protein>
    <recommendedName>
        <fullName evidence="6">Phthiocerol/phthiodiolone dimycocerosyl transferase</fullName>
        <ecNumber evidence="5">2.3.1.282</ecNumber>
    </recommendedName>
    <alternativeName>
        <fullName evidence="11">Acyltransferase PapA5</fullName>
    </alternativeName>
    <alternativeName>
        <fullName evidence="9">Phthiocerol/phthiodiolone O-acyltransferase</fullName>
    </alternativeName>
    <alternativeName>
        <fullName evidence="10">Polyketide synthase-associated protein A5</fullName>
    </alternativeName>
</protein>
<comment type="similarity">
    <text evidence="4">Belongs to the acyltransferase PapA5 family.</text>
</comment>
<keyword evidence="7 14" id="KW-0808">Transferase</keyword>
<proteinExistence type="inferred from homology"/>
<accession>F8JK33</accession>
<comment type="catalytic activity">
    <reaction evidence="2">
        <text>2 a mycocerosyl-[mycocerosic acid synthase] + a phenolphthiocerol = a dimycocerosyl phenolphthiocerol + 2 holo-[mycocerosic acid synthase].</text>
        <dbReference type="EC" id="2.3.1.282"/>
    </reaction>
</comment>
<evidence type="ECO:0000256" key="9">
    <source>
        <dbReference type="ARBA" id="ARBA00030465"/>
    </source>
</evidence>
<dbReference type="Gene3D" id="3.30.559.30">
    <property type="entry name" value="Nonribosomal peptide synthetase, condensation domain"/>
    <property type="match status" value="1"/>
</dbReference>
<evidence type="ECO:0000256" key="1">
    <source>
        <dbReference type="ARBA" id="ARBA00000026"/>
    </source>
</evidence>
<evidence type="ECO:0000313" key="15">
    <source>
        <dbReference type="Proteomes" id="UP000007842"/>
    </source>
</evidence>
<comment type="catalytic activity">
    <reaction evidence="1">
        <text>2 a mycocerosyl-[mycocerosic acid synthase] + a phthiocerol = a dimycocerosyl phthiocerol + 2 holo-[mycocerosic acid synthase].</text>
        <dbReference type="EC" id="2.3.1.282"/>
    </reaction>
</comment>